<evidence type="ECO:0000256" key="1">
    <source>
        <dbReference type="SAM" id="MobiDB-lite"/>
    </source>
</evidence>
<feature type="compositionally biased region" description="Low complexity" evidence="1">
    <location>
        <begin position="137"/>
        <end position="153"/>
    </location>
</feature>
<dbReference type="Proteomes" id="UP001501444">
    <property type="component" value="Unassembled WGS sequence"/>
</dbReference>
<feature type="region of interest" description="Disordered" evidence="1">
    <location>
        <begin position="125"/>
        <end position="161"/>
    </location>
</feature>
<proteinExistence type="predicted"/>
<protein>
    <recommendedName>
        <fullName evidence="4">DUF2795 domain-containing protein</fullName>
    </recommendedName>
</protein>
<dbReference type="Pfam" id="PF11387">
    <property type="entry name" value="DUF2795"/>
    <property type="match status" value="1"/>
</dbReference>
<name>A0ABN3GVI7_9ACTN</name>
<keyword evidence="3" id="KW-1185">Reference proteome</keyword>
<evidence type="ECO:0008006" key="4">
    <source>
        <dbReference type="Google" id="ProtNLM"/>
    </source>
</evidence>
<dbReference type="InterPro" id="IPR021527">
    <property type="entry name" value="DUF2795"/>
</dbReference>
<gene>
    <name evidence="2" type="ORF">GCM10010170_058510</name>
</gene>
<reference evidence="2 3" key="1">
    <citation type="journal article" date="2019" name="Int. J. Syst. Evol. Microbiol.">
        <title>The Global Catalogue of Microorganisms (GCM) 10K type strain sequencing project: providing services to taxonomists for standard genome sequencing and annotation.</title>
        <authorList>
            <consortium name="The Broad Institute Genomics Platform"/>
            <consortium name="The Broad Institute Genome Sequencing Center for Infectious Disease"/>
            <person name="Wu L."/>
            <person name="Ma J."/>
        </authorList>
    </citation>
    <scope>NUCLEOTIDE SEQUENCE [LARGE SCALE GENOMIC DNA]</scope>
    <source>
        <strain evidence="2 3">JCM 3272</strain>
    </source>
</reference>
<evidence type="ECO:0000313" key="2">
    <source>
        <dbReference type="EMBL" id="GAA2362427.1"/>
    </source>
</evidence>
<sequence length="161" mass="18088">MTASAIEVQRYLDDVDYPTDKRHLVEQARDNGANEKVMRTLQDLPRDRFASPNDVTQAIGEPSKQYDVVEILLARHTEIKQMFTRVSSAQGRQKEELFHELVRMLAVHENAEEIVVHPAARDLIPTETRSSANGFKRSPTPSGRSPTSTTWGSIIRSSTGT</sequence>
<organism evidence="2 3">
    <name type="scientific">Dactylosporangium salmoneum</name>
    <dbReference type="NCBI Taxonomy" id="53361"/>
    <lineage>
        <taxon>Bacteria</taxon>
        <taxon>Bacillati</taxon>
        <taxon>Actinomycetota</taxon>
        <taxon>Actinomycetes</taxon>
        <taxon>Micromonosporales</taxon>
        <taxon>Micromonosporaceae</taxon>
        <taxon>Dactylosporangium</taxon>
    </lineage>
</organism>
<dbReference type="RefSeq" id="WP_344615760.1">
    <property type="nucleotide sequence ID" value="NZ_BAAARV010000055.1"/>
</dbReference>
<dbReference type="EMBL" id="BAAARV010000055">
    <property type="protein sequence ID" value="GAA2362427.1"/>
    <property type="molecule type" value="Genomic_DNA"/>
</dbReference>
<evidence type="ECO:0000313" key="3">
    <source>
        <dbReference type="Proteomes" id="UP001501444"/>
    </source>
</evidence>
<accession>A0ABN3GVI7</accession>
<comment type="caution">
    <text evidence="2">The sequence shown here is derived from an EMBL/GenBank/DDBJ whole genome shotgun (WGS) entry which is preliminary data.</text>
</comment>